<dbReference type="EMBL" id="AWWI01000068">
    <property type="protein sequence ID" value="PIL20037.1"/>
    <property type="molecule type" value="Genomic_DNA"/>
</dbReference>
<keyword evidence="4" id="KW-1185">Reference proteome</keyword>
<protein>
    <submittedName>
        <fullName evidence="3">ABC transporter substrate-binding protein</fullName>
    </submittedName>
</protein>
<gene>
    <name evidence="3" type="ORF">P775_11505</name>
</gene>
<dbReference type="OrthoDB" id="8970543at2"/>
<keyword evidence="2" id="KW-0732">Signal</keyword>
<dbReference type="CDD" id="cd07012">
    <property type="entry name" value="PBP2_Bug_TTT"/>
    <property type="match status" value="1"/>
</dbReference>
<dbReference type="Proteomes" id="UP000231259">
    <property type="component" value="Unassembled WGS sequence"/>
</dbReference>
<comment type="similarity">
    <text evidence="1">Belongs to the UPF0065 (bug) family.</text>
</comment>
<dbReference type="PANTHER" id="PTHR42928:SF5">
    <property type="entry name" value="BLR1237 PROTEIN"/>
    <property type="match status" value="1"/>
</dbReference>
<dbReference type="Gene3D" id="3.40.190.150">
    <property type="entry name" value="Bordetella uptake gene, domain 1"/>
    <property type="match status" value="1"/>
</dbReference>
<name>A0A2G8REN6_9RHOB</name>
<evidence type="ECO:0000256" key="1">
    <source>
        <dbReference type="ARBA" id="ARBA00006987"/>
    </source>
</evidence>
<dbReference type="RefSeq" id="WP_099911056.1">
    <property type="nucleotide sequence ID" value="NZ_AWWI01000068.1"/>
</dbReference>
<sequence length="328" mass="34683">MRLKFELTVGTTLLASVLALSTATTALAEYPDRAIQAIVPWGAGGGADGIVRKIMSIAERELPVSIFVENLDGGVTSIGINRLMNSQADGYTVGALTYDSVVTVPWEGMLPGYSLDKLDMIALVTTEPNAIIVGGKTNYTSYDDLITAAKEAEGKINVGIMGLGSMTHLTLLQLQESTGTRFRIIAYPDGSPGQKEGILSGEVDAAVTSLGDFAPLLTSGDARGLVEFSASENPGFPDVPTSEEVGLDLQTGSFLLFAVPTGTPDEAKQVLGKAIETAWNSDEFQDWARKVGVTATWMGSDAVTGFAMDFQADVFKTLKELTDQGILE</sequence>
<reference evidence="3 4" key="1">
    <citation type="submission" date="2013-09" db="EMBL/GenBank/DDBJ databases">
        <title>Genome sequencing of Phaeobacter antarcticus sp. nov. SM1211.</title>
        <authorList>
            <person name="Zhang X.-Y."/>
            <person name="Liu C."/>
            <person name="Chen X.-L."/>
            <person name="Xie B.-B."/>
            <person name="Qin Q.-L."/>
            <person name="Rong J.-C."/>
            <person name="Zhang Y.-Z."/>
        </authorList>
    </citation>
    <scope>NUCLEOTIDE SEQUENCE [LARGE SCALE GENOMIC DNA]</scope>
    <source>
        <strain evidence="3 4">SM1211</strain>
    </source>
</reference>
<dbReference type="PANTHER" id="PTHR42928">
    <property type="entry name" value="TRICARBOXYLATE-BINDING PROTEIN"/>
    <property type="match status" value="1"/>
</dbReference>
<feature type="chain" id="PRO_5013923526" evidence="2">
    <location>
        <begin position="29"/>
        <end position="328"/>
    </location>
</feature>
<evidence type="ECO:0000313" key="4">
    <source>
        <dbReference type="Proteomes" id="UP000231259"/>
    </source>
</evidence>
<comment type="caution">
    <text evidence="3">The sequence shown here is derived from an EMBL/GenBank/DDBJ whole genome shotgun (WGS) entry which is preliminary data.</text>
</comment>
<evidence type="ECO:0000313" key="3">
    <source>
        <dbReference type="EMBL" id="PIL20037.1"/>
    </source>
</evidence>
<feature type="signal peptide" evidence="2">
    <location>
        <begin position="1"/>
        <end position="28"/>
    </location>
</feature>
<evidence type="ECO:0000256" key="2">
    <source>
        <dbReference type="SAM" id="SignalP"/>
    </source>
</evidence>
<accession>A0A2G8REN6</accession>
<dbReference type="InterPro" id="IPR005064">
    <property type="entry name" value="BUG"/>
</dbReference>
<proteinExistence type="inferred from homology"/>
<dbReference type="PIRSF" id="PIRSF017082">
    <property type="entry name" value="YflP"/>
    <property type="match status" value="1"/>
</dbReference>
<dbReference type="Gene3D" id="3.40.190.10">
    <property type="entry name" value="Periplasmic binding protein-like II"/>
    <property type="match status" value="1"/>
</dbReference>
<dbReference type="AlphaFoldDB" id="A0A2G8REN6"/>
<dbReference type="Pfam" id="PF03401">
    <property type="entry name" value="TctC"/>
    <property type="match status" value="1"/>
</dbReference>
<dbReference type="SUPFAM" id="SSF53850">
    <property type="entry name" value="Periplasmic binding protein-like II"/>
    <property type="match status" value="1"/>
</dbReference>
<dbReference type="InterPro" id="IPR042100">
    <property type="entry name" value="Bug_dom1"/>
</dbReference>
<organism evidence="3 4">
    <name type="scientific">Puniceibacterium antarcticum</name>
    <dbReference type="NCBI Taxonomy" id="1206336"/>
    <lineage>
        <taxon>Bacteria</taxon>
        <taxon>Pseudomonadati</taxon>
        <taxon>Pseudomonadota</taxon>
        <taxon>Alphaproteobacteria</taxon>
        <taxon>Rhodobacterales</taxon>
        <taxon>Paracoccaceae</taxon>
        <taxon>Puniceibacterium</taxon>
    </lineage>
</organism>